<proteinExistence type="predicted"/>
<organism evidence="2 3">
    <name type="scientific">Jaapia argillacea MUCL 33604</name>
    <dbReference type="NCBI Taxonomy" id="933084"/>
    <lineage>
        <taxon>Eukaryota</taxon>
        <taxon>Fungi</taxon>
        <taxon>Dikarya</taxon>
        <taxon>Basidiomycota</taxon>
        <taxon>Agaricomycotina</taxon>
        <taxon>Agaricomycetes</taxon>
        <taxon>Agaricomycetidae</taxon>
        <taxon>Jaapiales</taxon>
        <taxon>Jaapiaceae</taxon>
        <taxon>Jaapia</taxon>
    </lineage>
</organism>
<evidence type="ECO:0000259" key="1">
    <source>
        <dbReference type="Pfam" id="PF01926"/>
    </source>
</evidence>
<sequence>MTISDVDVEAVSHADLVVAIMGPTGSGKSNLIDTLMEQKGTGDQRSGNPLRSCTDKVQAARLPPALAERHLPGTAKRVVLVDTPGFDDTNKTDMDILNMIGAWLAKTYKNHVKLAGIIFLHRSQTIACLARRSRTSACLASCTETLPRAASYSCHRCGTKLPGSRAKEGDGTEG</sequence>
<dbReference type="Gene3D" id="3.40.50.300">
    <property type="entry name" value="P-loop containing nucleotide triphosphate hydrolases"/>
    <property type="match status" value="1"/>
</dbReference>
<dbReference type="AlphaFoldDB" id="A0A067PDN9"/>
<dbReference type="GO" id="GO:0005525">
    <property type="term" value="F:GTP binding"/>
    <property type="evidence" value="ECO:0007669"/>
    <property type="project" value="InterPro"/>
</dbReference>
<gene>
    <name evidence="2" type="ORF">JAAARDRAFT_442684</name>
</gene>
<dbReference type="EMBL" id="KL197736">
    <property type="protein sequence ID" value="KDQ53013.1"/>
    <property type="molecule type" value="Genomic_DNA"/>
</dbReference>
<dbReference type="InterPro" id="IPR027417">
    <property type="entry name" value="P-loop_NTPase"/>
</dbReference>
<keyword evidence="3" id="KW-1185">Reference proteome</keyword>
<dbReference type="InParanoid" id="A0A067PDN9"/>
<dbReference type="Pfam" id="PF01926">
    <property type="entry name" value="MMR_HSR1"/>
    <property type="match status" value="1"/>
</dbReference>
<dbReference type="HOGENOM" id="CLU_1540283_0_0_1"/>
<dbReference type="SUPFAM" id="SSF52540">
    <property type="entry name" value="P-loop containing nucleoside triphosphate hydrolases"/>
    <property type="match status" value="1"/>
</dbReference>
<evidence type="ECO:0000313" key="3">
    <source>
        <dbReference type="Proteomes" id="UP000027265"/>
    </source>
</evidence>
<name>A0A067PDN9_9AGAM</name>
<dbReference type="InterPro" id="IPR006073">
    <property type="entry name" value="GTP-bd"/>
</dbReference>
<accession>A0A067PDN9</accession>
<dbReference type="Proteomes" id="UP000027265">
    <property type="component" value="Unassembled WGS sequence"/>
</dbReference>
<protein>
    <recommendedName>
        <fullName evidence="1">G domain-containing protein</fullName>
    </recommendedName>
</protein>
<reference evidence="3" key="1">
    <citation type="journal article" date="2014" name="Proc. Natl. Acad. Sci. U.S.A.">
        <title>Extensive sampling of basidiomycete genomes demonstrates inadequacy of the white-rot/brown-rot paradigm for wood decay fungi.</title>
        <authorList>
            <person name="Riley R."/>
            <person name="Salamov A.A."/>
            <person name="Brown D.W."/>
            <person name="Nagy L.G."/>
            <person name="Floudas D."/>
            <person name="Held B.W."/>
            <person name="Levasseur A."/>
            <person name="Lombard V."/>
            <person name="Morin E."/>
            <person name="Otillar R."/>
            <person name="Lindquist E.A."/>
            <person name="Sun H."/>
            <person name="LaButti K.M."/>
            <person name="Schmutz J."/>
            <person name="Jabbour D."/>
            <person name="Luo H."/>
            <person name="Baker S.E."/>
            <person name="Pisabarro A.G."/>
            <person name="Walton J.D."/>
            <person name="Blanchette R.A."/>
            <person name="Henrissat B."/>
            <person name="Martin F."/>
            <person name="Cullen D."/>
            <person name="Hibbett D.S."/>
            <person name="Grigoriev I.V."/>
        </authorList>
    </citation>
    <scope>NUCLEOTIDE SEQUENCE [LARGE SCALE GENOMIC DNA]</scope>
    <source>
        <strain evidence="3">MUCL 33604</strain>
    </source>
</reference>
<dbReference type="STRING" id="933084.A0A067PDN9"/>
<evidence type="ECO:0000313" key="2">
    <source>
        <dbReference type="EMBL" id="KDQ53013.1"/>
    </source>
</evidence>
<dbReference type="OrthoDB" id="2130433at2759"/>
<feature type="domain" description="G" evidence="1">
    <location>
        <begin position="18"/>
        <end position="122"/>
    </location>
</feature>
<dbReference type="CDD" id="cd00882">
    <property type="entry name" value="Ras_like_GTPase"/>
    <property type="match status" value="1"/>
</dbReference>